<reference evidence="3" key="1">
    <citation type="submission" date="2022-03" db="EMBL/GenBank/DDBJ databases">
        <authorList>
            <person name="Alioto T."/>
            <person name="Alioto T."/>
            <person name="Gomez Garrido J."/>
        </authorList>
    </citation>
    <scope>NUCLEOTIDE SEQUENCE</scope>
</reference>
<dbReference type="SMART" id="SM00369">
    <property type="entry name" value="LRR_TYP"/>
    <property type="match status" value="6"/>
</dbReference>
<name>A0AAD1VT41_PELCU</name>
<evidence type="ECO:0000313" key="3">
    <source>
        <dbReference type="EMBL" id="CAH2252022.1"/>
    </source>
</evidence>
<dbReference type="PANTHER" id="PTHR45712">
    <property type="entry name" value="AGAP008170-PA"/>
    <property type="match status" value="1"/>
</dbReference>
<keyword evidence="1" id="KW-0433">Leucine-rich repeat</keyword>
<dbReference type="InterPro" id="IPR003591">
    <property type="entry name" value="Leu-rich_rpt_typical-subtyp"/>
</dbReference>
<accession>A0AAD1VT41</accession>
<keyword evidence="4" id="KW-1185">Reference proteome</keyword>
<sequence>MQNNLIRQLSFDVFSELLNVEGVILEGNEIETISGQARLPQLRYLNMDNNRLQFFPENFFAYFSSLQYLRMAGNQLLKIPGHLPKTLQHLRLERNHIKNVKIRDIKHLDNLSELNLSGNQLSTADSVQVLSNLSSFDISKNQIQFLPHRFPTKLQRLDCSNNQISRLTVLNFKNLQSLKHLFLDNNIVSRIDDNSFHWCVHLSNLAMEQNLLTSLPLGLPVTLTRLDLKGNKIEYIGESEVKGLRKLQVLNLRNNKISLLDHQVLECLPRLRHLYLEGNPWNCTCKLLMVKRFLIDKGTDIKGGQCAEPSISRGESWMSSDTILRHCENTFSKSKENKKKLKIDEFSNTKKQIEDENDDDYDYDIE</sequence>
<dbReference type="Gene3D" id="3.80.10.10">
    <property type="entry name" value="Ribonuclease Inhibitor"/>
    <property type="match status" value="4"/>
</dbReference>
<evidence type="ECO:0000256" key="1">
    <source>
        <dbReference type="ARBA" id="ARBA00022614"/>
    </source>
</evidence>
<organism evidence="3 4">
    <name type="scientific">Pelobates cultripes</name>
    <name type="common">Western spadefoot toad</name>
    <dbReference type="NCBI Taxonomy" id="61616"/>
    <lineage>
        <taxon>Eukaryota</taxon>
        <taxon>Metazoa</taxon>
        <taxon>Chordata</taxon>
        <taxon>Craniata</taxon>
        <taxon>Vertebrata</taxon>
        <taxon>Euteleostomi</taxon>
        <taxon>Amphibia</taxon>
        <taxon>Batrachia</taxon>
        <taxon>Anura</taxon>
        <taxon>Pelobatoidea</taxon>
        <taxon>Pelobatidae</taxon>
        <taxon>Pelobates</taxon>
    </lineage>
</organism>
<keyword evidence="2" id="KW-0677">Repeat</keyword>
<gene>
    <name evidence="3" type="ORF">PECUL_23A042051</name>
</gene>
<evidence type="ECO:0000256" key="2">
    <source>
        <dbReference type="ARBA" id="ARBA00022737"/>
    </source>
</evidence>
<dbReference type="InterPro" id="IPR050333">
    <property type="entry name" value="SLRP"/>
</dbReference>
<dbReference type="InterPro" id="IPR001611">
    <property type="entry name" value="Leu-rich_rpt"/>
</dbReference>
<protein>
    <submittedName>
        <fullName evidence="3">Nephrocan-like</fullName>
    </submittedName>
</protein>
<dbReference type="AlphaFoldDB" id="A0AAD1VT41"/>
<dbReference type="SUPFAM" id="SSF52058">
    <property type="entry name" value="L domain-like"/>
    <property type="match status" value="1"/>
</dbReference>
<dbReference type="SMART" id="SM00364">
    <property type="entry name" value="LRR_BAC"/>
    <property type="match status" value="2"/>
</dbReference>
<dbReference type="PROSITE" id="PS51450">
    <property type="entry name" value="LRR"/>
    <property type="match status" value="2"/>
</dbReference>
<proteinExistence type="predicted"/>
<dbReference type="InterPro" id="IPR032675">
    <property type="entry name" value="LRR_dom_sf"/>
</dbReference>
<dbReference type="Pfam" id="PF13855">
    <property type="entry name" value="LRR_8"/>
    <property type="match status" value="3"/>
</dbReference>
<dbReference type="EMBL" id="OW240913">
    <property type="protein sequence ID" value="CAH2252022.1"/>
    <property type="molecule type" value="Genomic_DNA"/>
</dbReference>
<dbReference type="Pfam" id="PF00560">
    <property type="entry name" value="LRR_1"/>
    <property type="match status" value="1"/>
</dbReference>
<dbReference type="SMART" id="SM00368">
    <property type="entry name" value="LRR_RI"/>
    <property type="match status" value="3"/>
</dbReference>
<evidence type="ECO:0000313" key="4">
    <source>
        <dbReference type="Proteomes" id="UP001295444"/>
    </source>
</evidence>
<dbReference type="PANTHER" id="PTHR45712:SF1">
    <property type="entry name" value="NEPHROCAN"/>
    <property type="match status" value="1"/>
</dbReference>
<dbReference type="Proteomes" id="UP001295444">
    <property type="component" value="Chromosome 02"/>
</dbReference>